<dbReference type="AlphaFoldDB" id="A0A8J3IJZ9"/>
<dbReference type="InterPro" id="IPR007138">
    <property type="entry name" value="ABM_dom"/>
</dbReference>
<comment type="caution">
    <text evidence="3">The sequence shown here is derived from an EMBL/GenBank/DDBJ whole genome shotgun (WGS) entry which is preliminary data.</text>
</comment>
<dbReference type="SUPFAM" id="SSF54909">
    <property type="entry name" value="Dimeric alpha+beta barrel"/>
    <property type="match status" value="2"/>
</dbReference>
<dbReference type="EMBL" id="BNJK01000001">
    <property type="protein sequence ID" value="GHO92697.1"/>
    <property type="molecule type" value="Genomic_DNA"/>
</dbReference>
<evidence type="ECO:0000313" key="4">
    <source>
        <dbReference type="Proteomes" id="UP000597444"/>
    </source>
</evidence>
<accession>A0A8J3IJZ9</accession>
<protein>
    <submittedName>
        <fullName evidence="3">DUF4937 domain-containing protein</fullName>
    </submittedName>
</protein>
<evidence type="ECO:0000313" key="3">
    <source>
        <dbReference type="EMBL" id="GHO92697.1"/>
    </source>
</evidence>
<sequence length="211" mass="23815">MLLKWIVCSTTKEMQTAFSTAQEQWAALKGLPGFLGQVGGWNSKNPFQAGILSCWQDETAYQHFMQHIHDDVYRRSDQRQTYLSIAVTLFKGILAIPGSAVDFLSALSQGSILRVTDSHVFPEQRQTFEQNQRMIWNPGMAEAGGMLGGVCAQAIEDPSRYLVASLWDDAQAHQAYLQTAFPLLRERAQLPQSIQHIEGWVMQLEKSWQVI</sequence>
<proteinExistence type="predicted"/>
<dbReference type="InterPro" id="IPR032555">
    <property type="entry name" value="DUF4937"/>
</dbReference>
<dbReference type="Pfam" id="PF03992">
    <property type="entry name" value="ABM"/>
    <property type="match status" value="1"/>
</dbReference>
<feature type="domain" description="DUF4937" evidence="2">
    <location>
        <begin position="2"/>
        <end position="90"/>
    </location>
</feature>
<name>A0A8J3IJZ9_9CHLR</name>
<keyword evidence="4" id="KW-1185">Reference proteome</keyword>
<dbReference type="Gene3D" id="3.30.70.100">
    <property type="match status" value="1"/>
</dbReference>
<dbReference type="Proteomes" id="UP000597444">
    <property type="component" value="Unassembled WGS sequence"/>
</dbReference>
<gene>
    <name evidence="3" type="ORF">KSF_027450</name>
</gene>
<feature type="domain" description="ABM" evidence="1">
    <location>
        <begin position="116"/>
        <end position="179"/>
    </location>
</feature>
<evidence type="ECO:0000259" key="2">
    <source>
        <dbReference type="Pfam" id="PF16291"/>
    </source>
</evidence>
<organism evidence="3 4">
    <name type="scientific">Reticulibacter mediterranei</name>
    <dbReference type="NCBI Taxonomy" id="2778369"/>
    <lineage>
        <taxon>Bacteria</taxon>
        <taxon>Bacillati</taxon>
        <taxon>Chloroflexota</taxon>
        <taxon>Ktedonobacteria</taxon>
        <taxon>Ktedonobacterales</taxon>
        <taxon>Reticulibacteraceae</taxon>
        <taxon>Reticulibacter</taxon>
    </lineage>
</organism>
<reference evidence="3" key="1">
    <citation type="submission" date="2020-10" db="EMBL/GenBank/DDBJ databases">
        <title>Taxonomic study of unclassified bacteria belonging to the class Ktedonobacteria.</title>
        <authorList>
            <person name="Yabe S."/>
            <person name="Wang C.M."/>
            <person name="Zheng Y."/>
            <person name="Sakai Y."/>
            <person name="Cavaletti L."/>
            <person name="Monciardini P."/>
            <person name="Donadio S."/>
        </authorList>
    </citation>
    <scope>NUCLEOTIDE SEQUENCE</scope>
    <source>
        <strain evidence="3">ID150040</strain>
    </source>
</reference>
<evidence type="ECO:0000259" key="1">
    <source>
        <dbReference type="Pfam" id="PF03992"/>
    </source>
</evidence>
<dbReference type="InterPro" id="IPR011008">
    <property type="entry name" value="Dimeric_a/b-barrel"/>
</dbReference>
<dbReference type="RefSeq" id="WP_220203519.1">
    <property type="nucleotide sequence ID" value="NZ_BNJK01000001.1"/>
</dbReference>
<dbReference type="Pfam" id="PF16291">
    <property type="entry name" value="DUF4937"/>
    <property type="match status" value="1"/>
</dbReference>